<dbReference type="EnsemblMetazoa" id="PPAI007167-RA">
    <property type="protein sequence ID" value="PPAI007167-PA"/>
    <property type="gene ID" value="PPAI007167"/>
</dbReference>
<protein>
    <submittedName>
        <fullName evidence="1">Uncharacterized protein</fullName>
    </submittedName>
</protein>
<evidence type="ECO:0000313" key="2">
    <source>
        <dbReference type="Proteomes" id="UP000092462"/>
    </source>
</evidence>
<proteinExistence type="predicted"/>
<keyword evidence="2" id="KW-1185">Reference proteome</keyword>
<evidence type="ECO:0000313" key="1">
    <source>
        <dbReference type="EnsemblMetazoa" id="PPAI007167-PA"/>
    </source>
</evidence>
<sequence>MSENNSDIDYFHEEVDVEELVSSASSQEPQYVVHCVETAAETLRLLKEWQMPSSVVHKILSLNLTVEDISNLIESDLNTIFAPDQLRDKIRDLVTVLVEFFLERDITLGLQQLNDLAEQIVETFPTEIKVMC</sequence>
<name>A0A1B0EY75_PHLPP</name>
<dbReference type="VEuPathDB" id="VectorBase:PPAPM1_002559"/>
<organism evidence="1 2">
    <name type="scientific">Phlebotomus papatasi</name>
    <name type="common">Sandfly</name>
    <dbReference type="NCBI Taxonomy" id="29031"/>
    <lineage>
        <taxon>Eukaryota</taxon>
        <taxon>Metazoa</taxon>
        <taxon>Ecdysozoa</taxon>
        <taxon>Arthropoda</taxon>
        <taxon>Hexapoda</taxon>
        <taxon>Insecta</taxon>
        <taxon>Pterygota</taxon>
        <taxon>Neoptera</taxon>
        <taxon>Endopterygota</taxon>
        <taxon>Diptera</taxon>
        <taxon>Nematocera</taxon>
        <taxon>Psychodoidea</taxon>
        <taxon>Psychodidae</taxon>
        <taxon>Phlebotomus</taxon>
        <taxon>Phlebotomus</taxon>
    </lineage>
</organism>
<dbReference type="AlphaFoldDB" id="A0A1B0EY75"/>
<dbReference type="VEuPathDB" id="VectorBase:PPAI007167"/>
<accession>A0A1B0EY75</accession>
<dbReference type="Proteomes" id="UP000092462">
    <property type="component" value="Unassembled WGS sequence"/>
</dbReference>
<dbReference type="EMBL" id="AJVK01033678">
    <property type="status" value="NOT_ANNOTATED_CDS"/>
    <property type="molecule type" value="Genomic_DNA"/>
</dbReference>
<reference evidence="1" key="1">
    <citation type="submission" date="2022-08" db="UniProtKB">
        <authorList>
            <consortium name="EnsemblMetazoa"/>
        </authorList>
    </citation>
    <scope>IDENTIFICATION</scope>
    <source>
        <strain evidence="1">Israel</strain>
    </source>
</reference>